<comment type="similarity">
    <text evidence="2">Belongs to the VirD4/TraG family.</text>
</comment>
<dbReference type="EMBL" id="LR215039">
    <property type="protein sequence ID" value="VEU76239.1"/>
    <property type="molecule type" value="Genomic_DNA"/>
</dbReference>
<feature type="coiled-coil region" evidence="7">
    <location>
        <begin position="786"/>
        <end position="813"/>
    </location>
</feature>
<evidence type="ECO:0000256" key="8">
    <source>
        <dbReference type="SAM" id="Phobius"/>
    </source>
</evidence>
<keyword evidence="7" id="KW-0175">Coiled coil</keyword>
<dbReference type="InterPro" id="IPR051539">
    <property type="entry name" value="T4SS-coupling_protein"/>
</dbReference>
<sequence length="884" mass="103640">MKWFKLKYTKKQIWKVIGIFTFYTILIFIFLTLTFACLKFISQTNLYLNKSKEEGLSNFVGVLTNILKNYWFYLIGGSAFAEICILIYKKSKKKDKKYEKDLDKNNSWTYNEIENLGNYSEFRKNYELNNLDPAWVVSYSKNKNKIKWNGVNLSKFPLNLKILGGTRSGKTQKFVIPILKYNLNIEDKNKKPNFVVADPKGELYSAVYEDLQNNNYRAVVLDIADPITSQGFNLLNNIWDTFHSKKGNIDNNKTLAYSMLSEVIYSLSWGESKEPIWTTNAKKILIAIGKMLLFYSTLQPNKITRDQFNLANFTQFLSVSEIKNSKWIKKLDELEKTSSSNLLKDNEFDINKKQRQDNINELLQLYREEIKPFSETADQTLSGFLTNAKGAIGIFAEDKSIRSFSSRSETDIKELIYLSNPNYKNSQHWNLQVKDFYEQIDFYKDQNKDLENKLKFNESFNEIILEYAKYYSYSKEVERMIKNNSNDFFDIDNKKQIIDKTYIAIKTYYEENFNEDSNITTFQSFLDLLNQHHLNTLSITRLNQKIDLYNEECKPFAVFIKFPDHEKSKNTIVNLIVDQIYKIAITIANDNGGQLARHLLNIFDEFGNLPTINDFGSKLSIALSRKVMFLIILQSYSQLDKYGKDNKNIILENTGLTAFINSDSDETLKEIVNTLGKKDILKSSFSKNKNDSENESVSKAEKEIMSIADLKALDSNTHIIFRMQSKPLKLKSSLAYNFWKLKSPKEPIYKDAKDFELSEYIINFNQPNFSFTEQDNKSQTKINEHFKQKLKDLKQVKELKNDLRKELISERDAKYKDLYMRAKGLKNQIEQRKEYLSNLTDPNLLEDIKTEINSLQEKLNEITPYLKEFKDKWMKVFNDEKIFE</sequence>
<dbReference type="PANTHER" id="PTHR37937:SF1">
    <property type="entry name" value="CONJUGATIVE TRANSFER: DNA TRANSPORT"/>
    <property type="match status" value="1"/>
</dbReference>
<organism evidence="10 11">
    <name type="scientific">Mycoplasmopsis columboralis</name>
    <dbReference type="NCBI Taxonomy" id="171282"/>
    <lineage>
        <taxon>Bacteria</taxon>
        <taxon>Bacillati</taxon>
        <taxon>Mycoplasmatota</taxon>
        <taxon>Mycoplasmoidales</taxon>
        <taxon>Metamycoplasmataceae</taxon>
        <taxon>Mycoplasmopsis</taxon>
    </lineage>
</organism>
<dbReference type="Pfam" id="PF12696">
    <property type="entry name" value="TraG-D_C"/>
    <property type="match status" value="1"/>
</dbReference>
<dbReference type="SUPFAM" id="SSF52540">
    <property type="entry name" value="P-loop containing nucleoside triphosphate hydrolases"/>
    <property type="match status" value="1"/>
</dbReference>
<evidence type="ECO:0000313" key="10">
    <source>
        <dbReference type="EMBL" id="VEU76239.1"/>
    </source>
</evidence>
<evidence type="ECO:0000256" key="4">
    <source>
        <dbReference type="ARBA" id="ARBA00022692"/>
    </source>
</evidence>
<evidence type="ECO:0000313" key="11">
    <source>
        <dbReference type="Proteomes" id="UP000289497"/>
    </source>
</evidence>
<dbReference type="InterPro" id="IPR032689">
    <property type="entry name" value="TraG-D_C"/>
</dbReference>
<evidence type="ECO:0000256" key="1">
    <source>
        <dbReference type="ARBA" id="ARBA00004651"/>
    </source>
</evidence>
<evidence type="ECO:0000256" key="5">
    <source>
        <dbReference type="ARBA" id="ARBA00022989"/>
    </source>
</evidence>
<gene>
    <name evidence="10" type="ORF">NCTC10179_00412</name>
</gene>
<name>A0A449B6N2_9BACT</name>
<dbReference type="KEGG" id="mcou:NCTC10179_00412"/>
<dbReference type="Gene3D" id="3.40.50.300">
    <property type="entry name" value="P-loop containing nucleotide triphosphate hydrolases"/>
    <property type="match status" value="2"/>
</dbReference>
<evidence type="ECO:0000256" key="7">
    <source>
        <dbReference type="SAM" id="Coils"/>
    </source>
</evidence>
<proteinExistence type="inferred from homology"/>
<dbReference type="GO" id="GO:0005886">
    <property type="term" value="C:plasma membrane"/>
    <property type="evidence" value="ECO:0007669"/>
    <property type="project" value="UniProtKB-SubCell"/>
</dbReference>
<dbReference type="PANTHER" id="PTHR37937">
    <property type="entry name" value="CONJUGATIVE TRANSFER: DNA TRANSPORT"/>
    <property type="match status" value="1"/>
</dbReference>
<dbReference type="OrthoDB" id="9766496at2"/>
<dbReference type="InterPro" id="IPR027417">
    <property type="entry name" value="P-loop_NTPase"/>
</dbReference>
<reference evidence="10 11" key="1">
    <citation type="submission" date="2019-01" db="EMBL/GenBank/DDBJ databases">
        <authorList>
            <consortium name="Pathogen Informatics"/>
        </authorList>
    </citation>
    <scope>NUCLEOTIDE SEQUENCE [LARGE SCALE GENOMIC DNA]</scope>
    <source>
        <strain evidence="10 11">NCTC10179</strain>
    </source>
</reference>
<keyword evidence="11" id="KW-1185">Reference proteome</keyword>
<feature type="transmembrane region" description="Helical" evidence="8">
    <location>
        <begin position="20"/>
        <end position="41"/>
    </location>
</feature>
<dbReference type="AlphaFoldDB" id="A0A449B6N2"/>
<dbReference type="RefSeq" id="WP_129693768.1">
    <property type="nucleotide sequence ID" value="NZ_LR215039.1"/>
</dbReference>
<evidence type="ECO:0000259" key="9">
    <source>
        <dbReference type="Pfam" id="PF12696"/>
    </source>
</evidence>
<accession>A0A449B6N2</accession>
<dbReference type="CDD" id="cd01127">
    <property type="entry name" value="TrwB_TraG_TraD_VirD4"/>
    <property type="match status" value="2"/>
</dbReference>
<keyword evidence="6 8" id="KW-0472">Membrane</keyword>
<dbReference type="Proteomes" id="UP000289497">
    <property type="component" value="Chromosome"/>
</dbReference>
<protein>
    <submittedName>
        <fullName evidence="10">Type IV secretion system protein VirD4</fullName>
    </submittedName>
</protein>
<evidence type="ECO:0000256" key="6">
    <source>
        <dbReference type="ARBA" id="ARBA00023136"/>
    </source>
</evidence>
<evidence type="ECO:0000256" key="3">
    <source>
        <dbReference type="ARBA" id="ARBA00022475"/>
    </source>
</evidence>
<keyword evidence="5 8" id="KW-1133">Transmembrane helix</keyword>
<feature type="domain" description="TraD/TraG TraM recognition site" evidence="9">
    <location>
        <begin position="599"/>
        <end position="714"/>
    </location>
</feature>
<evidence type="ECO:0000256" key="2">
    <source>
        <dbReference type="ARBA" id="ARBA00008806"/>
    </source>
</evidence>
<comment type="subcellular location">
    <subcellularLocation>
        <location evidence="1">Cell membrane</location>
        <topology evidence="1">Multi-pass membrane protein</topology>
    </subcellularLocation>
</comment>
<dbReference type="InterPro" id="IPR003688">
    <property type="entry name" value="TraG/VirD4"/>
</dbReference>
<keyword evidence="4 8" id="KW-0812">Transmembrane</keyword>
<keyword evidence="3" id="KW-1003">Cell membrane</keyword>
<dbReference type="Pfam" id="PF02534">
    <property type="entry name" value="T4SS-DNA_transf"/>
    <property type="match status" value="1"/>
</dbReference>